<evidence type="ECO:0000313" key="11">
    <source>
        <dbReference type="EMBL" id="CAA9337448.1"/>
    </source>
</evidence>
<keyword evidence="8 10" id="KW-0472">Membrane</keyword>
<comment type="pathway">
    <text evidence="10">Cofactor biosynthesis; adenosylcobalamin biosynthesis.</text>
</comment>
<keyword evidence="2 10" id="KW-0813">Transport</keyword>
<evidence type="ECO:0000256" key="3">
    <source>
        <dbReference type="ARBA" id="ARBA00022475"/>
    </source>
</evidence>
<comment type="subunit">
    <text evidence="10">Forms an energy-coupling factor (ECF) transporter complex composed of an ATP-binding protein (A component, CbiO), a transmembrane protein (T component, CbiQ) and 2 possible substrate-capture proteins (S components, CbiM and CbiN) of unknown stoichimetry.</text>
</comment>
<protein>
    <recommendedName>
        <fullName evidence="10">Cobalt transport protein CbiN</fullName>
    </recommendedName>
    <alternativeName>
        <fullName evidence="10">Energy-coupling factor transporter probable substrate-capture protein CbiN</fullName>
        <shortName evidence="10">ECF transporter S component CbiN</shortName>
    </alternativeName>
</protein>
<dbReference type="GO" id="GO:0009236">
    <property type="term" value="P:cobalamin biosynthetic process"/>
    <property type="evidence" value="ECO:0007669"/>
    <property type="project" value="UniProtKB-UniRule"/>
</dbReference>
<feature type="transmembrane region" description="Helical" evidence="10">
    <location>
        <begin position="16"/>
        <end position="34"/>
    </location>
</feature>
<name>A0A6J4LP42_9CYAN</name>
<keyword evidence="3 10" id="KW-1003">Cell membrane</keyword>
<dbReference type="HAMAP" id="MF_00330">
    <property type="entry name" value="CbiN"/>
    <property type="match status" value="1"/>
</dbReference>
<keyword evidence="1 10" id="KW-0171">Cobalt transport</keyword>
<evidence type="ECO:0000256" key="5">
    <source>
        <dbReference type="ARBA" id="ARBA00022692"/>
    </source>
</evidence>
<dbReference type="InterPro" id="IPR003705">
    <property type="entry name" value="CbiN"/>
</dbReference>
<dbReference type="UniPathway" id="UPA00148"/>
<evidence type="ECO:0000256" key="4">
    <source>
        <dbReference type="ARBA" id="ARBA00022573"/>
    </source>
</evidence>
<evidence type="ECO:0000256" key="6">
    <source>
        <dbReference type="ARBA" id="ARBA00022989"/>
    </source>
</evidence>
<evidence type="ECO:0000256" key="8">
    <source>
        <dbReference type="ARBA" id="ARBA00023136"/>
    </source>
</evidence>
<accession>A0A6J4LP42</accession>
<keyword evidence="4 10" id="KW-0169">Cobalamin biosynthesis</keyword>
<dbReference type="NCBIfam" id="NF002780">
    <property type="entry name" value="PRK02898.1"/>
    <property type="match status" value="1"/>
</dbReference>
<evidence type="ECO:0000256" key="7">
    <source>
        <dbReference type="ARBA" id="ARBA00023065"/>
    </source>
</evidence>
<dbReference type="GO" id="GO:0005886">
    <property type="term" value="C:plasma membrane"/>
    <property type="evidence" value="ECO:0007669"/>
    <property type="project" value="UniProtKB-SubCell"/>
</dbReference>
<comment type="function">
    <text evidence="10">Part of the energy-coupling factor (ECF) transporter complex CbiMNOQ involved in cobalt import.</text>
</comment>
<gene>
    <name evidence="10" type="primary">cbiN</name>
    <name evidence="11" type="ORF">AVDCRST_MAG84-2194</name>
</gene>
<comment type="similarity">
    <text evidence="10">Belongs to the CbiN family.</text>
</comment>
<dbReference type="GO" id="GO:0015087">
    <property type="term" value="F:cobalt ion transmembrane transporter activity"/>
    <property type="evidence" value="ECO:0007669"/>
    <property type="project" value="UniProtKB-UniRule"/>
</dbReference>
<comment type="subcellular location">
    <subcellularLocation>
        <location evidence="10">Cell membrane</location>
        <topology evidence="10">Multi-pass membrane protein</topology>
    </subcellularLocation>
</comment>
<keyword evidence="9 10" id="KW-0170">Cobalt</keyword>
<feature type="transmembrane region" description="Helical" evidence="10">
    <location>
        <begin position="71"/>
        <end position="94"/>
    </location>
</feature>
<dbReference type="AlphaFoldDB" id="A0A6J4LP42"/>
<dbReference type="PANTHER" id="PTHR38662:SF1">
    <property type="entry name" value="COBALT TRANSPORT PROTEIN CBIN"/>
    <property type="match status" value="1"/>
</dbReference>
<dbReference type="Pfam" id="PF02553">
    <property type="entry name" value="CbiN"/>
    <property type="match status" value="1"/>
</dbReference>
<evidence type="ECO:0000256" key="10">
    <source>
        <dbReference type="HAMAP-Rule" id="MF_00330"/>
    </source>
</evidence>
<proteinExistence type="inferred from homology"/>
<evidence type="ECO:0000256" key="1">
    <source>
        <dbReference type="ARBA" id="ARBA00022426"/>
    </source>
</evidence>
<keyword evidence="6 10" id="KW-1133">Transmembrane helix</keyword>
<keyword evidence="7 10" id="KW-0406">Ion transport</keyword>
<keyword evidence="5 10" id="KW-0812">Transmembrane</keyword>
<evidence type="ECO:0000256" key="2">
    <source>
        <dbReference type="ARBA" id="ARBA00022448"/>
    </source>
</evidence>
<organism evidence="11">
    <name type="scientific">uncultured Microcoleus sp</name>
    <dbReference type="NCBI Taxonomy" id="259945"/>
    <lineage>
        <taxon>Bacteria</taxon>
        <taxon>Bacillati</taxon>
        <taxon>Cyanobacteriota</taxon>
        <taxon>Cyanophyceae</taxon>
        <taxon>Oscillatoriophycideae</taxon>
        <taxon>Oscillatoriales</taxon>
        <taxon>Microcoleaceae</taxon>
        <taxon>Microcoleus</taxon>
        <taxon>environmental samples</taxon>
    </lineage>
</organism>
<evidence type="ECO:0000256" key="9">
    <source>
        <dbReference type="ARBA" id="ARBA00023285"/>
    </source>
</evidence>
<dbReference type="PANTHER" id="PTHR38662">
    <property type="entry name" value="COBALT TRANSPORT PROTEIN CBIN"/>
    <property type="match status" value="1"/>
</dbReference>
<sequence length="110" mass="12014">MNQKPTKNHQSTSRQNWLLAGAVIVLAAFPLVFVRGEYGGSDDQAKKAITEIQPGYKPWFNHLFEPASSEISSLLFASQAAMGAGVVGYVIGLYKGRSQSRQQSDHKSSE</sequence>
<reference evidence="11" key="1">
    <citation type="submission" date="2020-02" db="EMBL/GenBank/DDBJ databases">
        <authorList>
            <person name="Meier V. D."/>
        </authorList>
    </citation>
    <scope>NUCLEOTIDE SEQUENCE</scope>
    <source>
        <strain evidence="11">AVDCRST_MAG84</strain>
    </source>
</reference>
<dbReference type="EMBL" id="CADCTZ010000372">
    <property type="protein sequence ID" value="CAA9337448.1"/>
    <property type="molecule type" value="Genomic_DNA"/>
</dbReference>